<dbReference type="SMART" id="SM00339">
    <property type="entry name" value="FH"/>
    <property type="match status" value="1"/>
</dbReference>
<feature type="DNA-binding region" description="Fork-head" evidence="3">
    <location>
        <begin position="15"/>
        <end position="69"/>
    </location>
</feature>
<dbReference type="GO" id="GO:0000978">
    <property type="term" value="F:RNA polymerase II cis-regulatory region sequence-specific DNA binding"/>
    <property type="evidence" value="ECO:0007669"/>
    <property type="project" value="TreeGrafter"/>
</dbReference>
<dbReference type="AlphaFoldDB" id="A0A8S2XCF1"/>
<keyword evidence="1 3" id="KW-0238">DNA-binding</keyword>
<protein>
    <recommendedName>
        <fullName evidence="4">Fork-head domain-containing protein</fullName>
    </recommendedName>
</protein>
<comment type="caution">
    <text evidence="5">The sequence shown here is derived from an EMBL/GenBank/DDBJ whole genome shotgun (WGS) entry which is preliminary data.</text>
</comment>
<feature type="non-terminal residue" evidence="5">
    <location>
        <position position="83"/>
    </location>
</feature>
<feature type="non-terminal residue" evidence="5">
    <location>
        <position position="1"/>
    </location>
</feature>
<dbReference type="InterPro" id="IPR050211">
    <property type="entry name" value="FOX_domain-containing"/>
</dbReference>
<organism evidence="5 6">
    <name type="scientific">Didymodactylos carnosus</name>
    <dbReference type="NCBI Taxonomy" id="1234261"/>
    <lineage>
        <taxon>Eukaryota</taxon>
        <taxon>Metazoa</taxon>
        <taxon>Spiralia</taxon>
        <taxon>Gnathifera</taxon>
        <taxon>Rotifera</taxon>
        <taxon>Eurotatoria</taxon>
        <taxon>Bdelloidea</taxon>
        <taxon>Philodinida</taxon>
        <taxon>Philodinidae</taxon>
        <taxon>Didymodactylos</taxon>
    </lineage>
</organism>
<dbReference type="PROSITE" id="PS00657">
    <property type="entry name" value="FORK_HEAD_1"/>
    <property type="match status" value="1"/>
</dbReference>
<dbReference type="GO" id="GO:0030154">
    <property type="term" value="P:cell differentiation"/>
    <property type="evidence" value="ECO:0007669"/>
    <property type="project" value="TreeGrafter"/>
</dbReference>
<dbReference type="GO" id="GO:0005634">
    <property type="term" value="C:nucleus"/>
    <property type="evidence" value="ECO:0007669"/>
    <property type="project" value="UniProtKB-SubCell"/>
</dbReference>
<evidence type="ECO:0000256" key="1">
    <source>
        <dbReference type="ARBA" id="ARBA00023125"/>
    </source>
</evidence>
<evidence type="ECO:0000313" key="6">
    <source>
        <dbReference type="Proteomes" id="UP000682733"/>
    </source>
</evidence>
<comment type="subcellular location">
    <subcellularLocation>
        <location evidence="3">Nucleus</location>
    </subcellularLocation>
</comment>
<dbReference type="GO" id="GO:0000981">
    <property type="term" value="F:DNA-binding transcription factor activity, RNA polymerase II-specific"/>
    <property type="evidence" value="ECO:0007669"/>
    <property type="project" value="TreeGrafter"/>
</dbReference>
<gene>
    <name evidence="5" type="ORF">TMI583_LOCUS47438</name>
</gene>
<accession>A0A8S2XCF1</accession>
<dbReference type="GO" id="GO:0009653">
    <property type="term" value="P:anatomical structure morphogenesis"/>
    <property type="evidence" value="ECO:0007669"/>
    <property type="project" value="TreeGrafter"/>
</dbReference>
<dbReference type="Pfam" id="PF00250">
    <property type="entry name" value="Forkhead"/>
    <property type="match status" value="1"/>
</dbReference>
<dbReference type="InterPro" id="IPR036390">
    <property type="entry name" value="WH_DNA-bd_sf"/>
</dbReference>
<dbReference type="SUPFAM" id="SSF46785">
    <property type="entry name" value="Winged helix' DNA-binding domain"/>
    <property type="match status" value="1"/>
</dbReference>
<proteinExistence type="predicted"/>
<dbReference type="CDD" id="cd00059">
    <property type="entry name" value="FH_FOX"/>
    <property type="match status" value="1"/>
</dbReference>
<dbReference type="PROSITE" id="PS00658">
    <property type="entry name" value="FORK_HEAD_2"/>
    <property type="match status" value="1"/>
</dbReference>
<dbReference type="Gene3D" id="1.10.10.10">
    <property type="entry name" value="Winged helix-like DNA-binding domain superfamily/Winged helix DNA-binding domain"/>
    <property type="match status" value="1"/>
</dbReference>
<dbReference type="PANTHER" id="PTHR11829">
    <property type="entry name" value="FORKHEAD BOX PROTEIN"/>
    <property type="match status" value="1"/>
</dbReference>
<sequence length="83" mass="9801">TSTLSQQGRRFAEVKPPYSYIALITLAIESSKNGMMTLNEIYKFIQERFPYFSQNQQRWQNSIRHNLSLFIHLYSVDLALLML</sequence>
<dbReference type="PROSITE" id="PS50039">
    <property type="entry name" value="FORK_HEAD_3"/>
    <property type="match status" value="1"/>
</dbReference>
<feature type="domain" description="Fork-head" evidence="4">
    <location>
        <begin position="15"/>
        <end position="69"/>
    </location>
</feature>
<evidence type="ECO:0000259" key="4">
    <source>
        <dbReference type="PROSITE" id="PS50039"/>
    </source>
</evidence>
<dbReference type="PANTHER" id="PTHR11829:SF387">
    <property type="entry name" value="FORK-HEAD DOMAIN-CONTAINING PROTEIN"/>
    <property type="match status" value="1"/>
</dbReference>
<name>A0A8S2XCF1_9BILA</name>
<reference evidence="5" key="1">
    <citation type="submission" date="2021-02" db="EMBL/GenBank/DDBJ databases">
        <authorList>
            <person name="Nowell W R."/>
        </authorList>
    </citation>
    <scope>NUCLEOTIDE SEQUENCE</scope>
</reference>
<dbReference type="PRINTS" id="PR00053">
    <property type="entry name" value="FORKHEAD"/>
</dbReference>
<dbReference type="InterPro" id="IPR030456">
    <property type="entry name" value="TF_fork_head_CS_2"/>
</dbReference>
<dbReference type="Proteomes" id="UP000682733">
    <property type="component" value="Unassembled WGS sequence"/>
</dbReference>
<dbReference type="InterPro" id="IPR036388">
    <property type="entry name" value="WH-like_DNA-bd_sf"/>
</dbReference>
<dbReference type="EMBL" id="CAJOBA010091822">
    <property type="protein sequence ID" value="CAF4487849.1"/>
    <property type="molecule type" value="Genomic_DNA"/>
</dbReference>
<keyword evidence="2 3" id="KW-0539">Nucleus</keyword>
<dbReference type="InterPro" id="IPR001766">
    <property type="entry name" value="Fork_head_dom"/>
</dbReference>
<dbReference type="InterPro" id="IPR018122">
    <property type="entry name" value="TF_fork_head_CS_1"/>
</dbReference>
<evidence type="ECO:0000256" key="3">
    <source>
        <dbReference type="PROSITE-ProRule" id="PRU00089"/>
    </source>
</evidence>
<evidence type="ECO:0000313" key="5">
    <source>
        <dbReference type="EMBL" id="CAF4487849.1"/>
    </source>
</evidence>
<evidence type="ECO:0000256" key="2">
    <source>
        <dbReference type="ARBA" id="ARBA00023242"/>
    </source>
</evidence>